<accession>A0A4Y2D5F6</accession>
<keyword evidence="2" id="KW-1185">Reference proteome</keyword>
<reference evidence="1 2" key="1">
    <citation type="journal article" date="2019" name="Sci. Rep.">
        <title>Orb-weaving spider Araneus ventricosus genome elucidates the spidroin gene catalogue.</title>
        <authorList>
            <person name="Kono N."/>
            <person name="Nakamura H."/>
            <person name="Ohtoshi R."/>
            <person name="Moran D.A.P."/>
            <person name="Shinohara A."/>
            <person name="Yoshida Y."/>
            <person name="Fujiwara M."/>
            <person name="Mori M."/>
            <person name="Tomita M."/>
            <person name="Arakawa K."/>
        </authorList>
    </citation>
    <scope>NUCLEOTIDE SEQUENCE [LARGE SCALE GENOMIC DNA]</scope>
</reference>
<dbReference type="EMBL" id="BGPR01000306">
    <property type="protein sequence ID" value="GBM11921.1"/>
    <property type="molecule type" value="Genomic_DNA"/>
</dbReference>
<organism evidence="1 2">
    <name type="scientific">Araneus ventricosus</name>
    <name type="common">Orbweaver spider</name>
    <name type="synonym">Epeira ventricosa</name>
    <dbReference type="NCBI Taxonomy" id="182803"/>
    <lineage>
        <taxon>Eukaryota</taxon>
        <taxon>Metazoa</taxon>
        <taxon>Ecdysozoa</taxon>
        <taxon>Arthropoda</taxon>
        <taxon>Chelicerata</taxon>
        <taxon>Arachnida</taxon>
        <taxon>Araneae</taxon>
        <taxon>Araneomorphae</taxon>
        <taxon>Entelegynae</taxon>
        <taxon>Araneoidea</taxon>
        <taxon>Araneidae</taxon>
        <taxon>Araneus</taxon>
    </lineage>
</organism>
<proteinExistence type="predicted"/>
<name>A0A4Y2D5F6_ARAVE</name>
<evidence type="ECO:0000313" key="1">
    <source>
        <dbReference type="EMBL" id="GBM11921.1"/>
    </source>
</evidence>
<dbReference type="AlphaFoldDB" id="A0A4Y2D5F6"/>
<dbReference type="Proteomes" id="UP000499080">
    <property type="component" value="Unassembled WGS sequence"/>
</dbReference>
<sequence>MLYERFGLASLELLPAEEEYEDVLEDQPRDLNEWVVIAGVGPNGEPGPPAEIACRDIHVSFDWSQSYICTQTECIFQHLYEKVDKEILIIELSGRFQTSFIHMSKNEYYNYFRNKSNPLKCQY</sequence>
<evidence type="ECO:0000313" key="2">
    <source>
        <dbReference type="Proteomes" id="UP000499080"/>
    </source>
</evidence>
<gene>
    <name evidence="1" type="ORF">AVEN_209620_1</name>
</gene>
<comment type="caution">
    <text evidence="1">The sequence shown here is derived from an EMBL/GenBank/DDBJ whole genome shotgun (WGS) entry which is preliminary data.</text>
</comment>
<protein>
    <submittedName>
        <fullName evidence="1">Uncharacterized protein</fullName>
    </submittedName>
</protein>